<evidence type="ECO:0000313" key="2">
    <source>
        <dbReference type="EMBL" id="MFD1185752.1"/>
    </source>
</evidence>
<name>A0ABW3SLK5_9BACT</name>
<proteinExistence type="predicted"/>
<dbReference type="RefSeq" id="WP_377523947.1">
    <property type="nucleotide sequence ID" value="NZ_JBHTLD010000035.1"/>
</dbReference>
<evidence type="ECO:0000313" key="3">
    <source>
        <dbReference type="Proteomes" id="UP001597094"/>
    </source>
</evidence>
<sequence>MKKAFPTLFTYVLLTITALAPFEAWAQYRSAIDVQEWPAGKIVLTSGDTIYGAITFHRTEEIVNVQSKDGLLRTYSPVNVQYFIAQEQPSGRPYTFKSLDWDLGRDYSKFKKPTFFEQLNQGPVTLIMREDYYQKKPANVPLANNQYYDSRYYAQNPEWLAQIDELYYLLLPNSEIVTLRNVRKDLHKLFGKKSKSVKKYVKEHHLNYEKPHHLVAIVNYFNSLVAETAVNAMQTEN</sequence>
<dbReference type="EMBL" id="JBHTLD010000035">
    <property type="protein sequence ID" value="MFD1185752.1"/>
    <property type="molecule type" value="Genomic_DNA"/>
</dbReference>
<evidence type="ECO:0008006" key="4">
    <source>
        <dbReference type="Google" id="ProtNLM"/>
    </source>
</evidence>
<organism evidence="2 3">
    <name type="scientific">Pontibacter rugosus</name>
    <dbReference type="NCBI Taxonomy" id="1745966"/>
    <lineage>
        <taxon>Bacteria</taxon>
        <taxon>Pseudomonadati</taxon>
        <taxon>Bacteroidota</taxon>
        <taxon>Cytophagia</taxon>
        <taxon>Cytophagales</taxon>
        <taxon>Hymenobacteraceae</taxon>
        <taxon>Pontibacter</taxon>
    </lineage>
</organism>
<gene>
    <name evidence="2" type="ORF">ACFQ2O_05980</name>
</gene>
<accession>A0ABW3SLK5</accession>
<evidence type="ECO:0000256" key="1">
    <source>
        <dbReference type="SAM" id="SignalP"/>
    </source>
</evidence>
<keyword evidence="1" id="KW-0732">Signal</keyword>
<comment type="caution">
    <text evidence="2">The sequence shown here is derived from an EMBL/GenBank/DDBJ whole genome shotgun (WGS) entry which is preliminary data.</text>
</comment>
<feature type="signal peptide" evidence="1">
    <location>
        <begin position="1"/>
        <end position="26"/>
    </location>
</feature>
<keyword evidence="3" id="KW-1185">Reference proteome</keyword>
<protein>
    <recommendedName>
        <fullName evidence="4">DUF4476 domain-containing protein</fullName>
    </recommendedName>
</protein>
<reference evidence="3" key="1">
    <citation type="journal article" date="2019" name="Int. J. Syst. Evol. Microbiol.">
        <title>The Global Catalogue of Microorganisms (GCM) 10K type strain sequencing project: providing services to taxonomists for standard genome sequencing and annotation.</title>
        <authorList>
            <consortium name="The Broad Institute Genomics Platform"/>
            <consortium name="The Broad Institute Genome Sequencing Center for Infectious Disease"/>
            <person name="Wu L."/>
            <person name="Ma J."/>
        </authorList>
    </citation>
    <scope>NUCLEOTIDE SEQUENCE [LARGE SCALE GENOMIC DNA]</scope>
    <source>
        <strain evidence="3">JCM 31319</strain>
    </source>
</reference>
<feature type="chain" id="PRO_5046361431" description="DUF4476 domain-containing protein" evidence="1">
    <location>
        <begin position="27"/>
        <end position="237"/>
    </location>
</feature>
<dbReference type="Proteomes" id="UP001597094">
    <property type="component" value="Unassembled WGS sequence"/>
</dbReference>